<sequence length="126" mass="13407">MSYTVPPNSYLAADGRVYSNDHLYVLENNRWVPCTQSGANSASTQPSGTVVGTVSAQDIAAAIQAQWEGSVAATQMSPHQTPGLNWRPTGEPAVPAFDLDPSIRAAKDPWNKAFVASFDSLTGRKA</sequence>
<evidence type="ECO:0000313" key="3">
    <source>
        <dbReference type="Proteomes" id="UP000799437"/>
    </source>
</evidence>
<evidence type="ECO:0000256" key="1">
    <source>
        <dbReference type="SAM" id="MobiDB-lite"/>
    </source>
</evidence>
<dbReference type="Proteomes" id="UP000799437">
    <property type="component" value="Unassembled WGS sequence"/>
</dbReference>
<keyword evidence="3" id="KW-1185">Reference proteome</keyword>
<dbReference type="EMBL" id="ML996572">
    <property type="protein sequence ID" value="KAF2758294.1"/>
    <property type="molecule type" value="Genomic_DNA"/>
</dbReference>
<protein>
    <submittedName>
        <fullName evidence="2">Uncharacterized protein</fullName>
    </submittedName>
</protein>
<gene>
    <name evidence="2" type="ORF">EJ05DRAFT_500807</name>
</gene>
<accession>A0A6A6W8E2</accession>
<dbReference type="GeneID" id="54488091"/>
<reference evidence="2" key="1">
    <citation type="journal article" date="2020" name="Stud. Mycol.">
        <title>101 Dothideomycetes genomes: a test case for predicting lifestyles and emergence of pathogens.</title>
        <authorList>
            <person name="Haridas S."/>
            <person name="Albert R."/>
            <person name="Binder M."/>
            <person name="Bloem J."/>
            <person name="Labutti K."/>
            <person name="Salamov A."/>
            <person name="Andreopoulos B."/>
            <person name="Baker S."/>
            <person name="Barry K."/>
            <person name="Bills G."/>
            <person name="Bluhm B."/>
            <person name="Cannon C."/>
            <person name="Castanera R."/>
            <person name="Culley D."/>
            <person name="Daum C."/>
            <person name="Ezra D."/>
            <person name="Gonzalez J."/>
            <person name="Henrissat B."/>
            <person name="Kuo A."/>
            <person name="Liang C."/>
            <person name="Lipzen A."/>
            <person name="Lutzoni F."/>
            <person name="Magnuson J."/>
            <person name="Mondo S."/>
            <person name="Nolan M."/>
            <person name="Ohm R."/>
            <person name="Pangilinan J."/>
            <person name="Park H.-J."/>
            <person name="Ramirez L."/>
            <person name="Alfaro M."/>
            <person name="Sun H."/>
            <person name="Tritt A."/>
            <person name="Yoshinaga Y."/>
            <person name="Zwiers L.-H."/>
            <person name="Turgeon B."/>
            <person name="Goodwin S."/>
            <person name="Spatafora J."/>
            <person name="Crous P."/>
            <person name="Grigoriev I."/>
        </authorList>
    </citation>
    <scope>NUCLEOTIDE SEQUENCE</scope>
    <source>
        <strain evidence="2">CBS 121739</strain>
    </source>
</reference>
<evidence type="ECO:0000313" key="2">
    <source>
        <dbReference type="EMBL" id="KAF2758294.1"/>
    </source>
</evidence>
<feature type="region of interest" description="Disordered" evidence="1">
    <location>
        <begin position="72"/>
        <end position="93"/>
    </location>
</feature>
<feature type="compositionally biased region" description="Polar residues" evidence="1">
    <location>
        <begin position="72"/>
        <end position="83"/>
    </location>
</feature>
<dbReference type="OrthoDB" id="3789707at2759"/>
<name>A0A6A6W8E2_9PEZI</name>
<proteinExistence type="predicted"/>
<dbReference type="RefSeq" id="XP_033600745.1">
    <property type="nucleotide sequence ID" value="XM_033747037.1"/>
</dbReference>
<dbReference type="AlphaFoldDB" id="A0A6A6W8E2"/>
<organism evidence="2 3">
    <name type="scientific">Pseudovirgaria hyperparasitica</name>
    <dbReference type="NCBI Taxonomy" id="470096"/>
    <lineage>
        <taxon>Eukaryota</taxon>
        <taxon>Fungi</taxon>
        <taxon>Dikarya</taxon>
        <taxon>Ascomycota</taxon>
        <taxon>Pezizomycotina</taxon>
        <taxon>Dothideomycetes</taxon>
        <taxon>Dothideomycetes incertae sedis</taxon>
        <taxon>Acrospermales</taxon>
        <taxon>Acrospermaceae</taxon>
        <taxon>Pseudovirgaria</taxon>
    </lineage>
</organism>